<dbReference type="SUPFAM" id="SSF141523">
    <property type="entry name" value="L,D-transpeptidase catalytic domain-like"/>
    <property type="match status" value="1"/>
</dbReference>
<evidence type="ECO:0000256" key="2">
    <source>
        <dbReference type="ARBA" id="ARBA00005992"/>
    </source>
</evidence>
<keyword evidence="3" id="KW-0808">Transferase</keyword>
<dbReference type="Gene3D" id="2.40.440.10">
    <property type="entry name" value="L,D-transpeptidase catalytic domain-like"/>
    <property type="match status" value="1"/>
</dbReference>
<feature type="domain" description="L,D-TPase catalytic" evidence="8">
    <location>
        <begin position="42"/>
        <end position="205"/>
    </location>
</feature>
<feature type="active site" description="Nucleophile" evidence="7">
    <location>
        <position position="181"/>
    </location>
</feature>
<evidence type="ECO:0000259" key="8">
    <source>
        <dbReference type="PROSITE" id="PS52029"/>
    </source>
</evidence>
<evidence type="ECO:0000256" key="6">
    <source>
        <dbReference type="ARBA" id="ARBA00023316"/>
    </source>
</evidence>
<evidence type="ECO:0000256" key="1">
    <source>
        <dbReference type="ARBA" id="ARBA00004752"/>
    </source>
</evidence>
<dbReference type="CDD" id="cd16913">
    <property type="entry name" value="YkuD_like"/>
    <property type="match status" value="1"/>
</dbReference>
<dbReference type="GO" id="GO:0071555">
    <property type="term" value="P:cell wall organization"/>
    <property type="evidence" value="ECO:0007669"/>
    <property type="project" value="UniProtKB-UniRule"/>
</dbReference>
<keyword evidence="5 7" id="KW-0573">Peptidoglycan synthesis</keyword>
<keyword evidence="4 7" id="KW-0133">Cell shape</keyword>
<dbReference type="InterPro" id="IPR005490">
    <property type="entry name" value="LD_TPept_cat_dom"/>
</dbReference>
<comment type="similarity">
    <text evidence="2">Belongs to the YkuD family.</text>
</comment>
<feature type="active site" description="Proton donor/acceptor" evidence="7">
    <location>
        <position position="155"/>
    </location>
</feature>
<dbReference type="GO" id="GO:0009252">
    <property type="term" value="P:peptidoglycan biosynthetic process"/>
    <property type="evidence" value="ECO:0007669"/>
    <property type="project" value="UniProtKB-KW"/>
</dbReference>
<comment type="caution">
    <text evidence="9">The sequence shown here is derived from an EMBL/GenBank/DDBJ whole genome shotgun (WGS) entry which is preliminary data.</text>
</comment>
<evidence type="ECO:0000313" key="9">
    <source>
        <dbReference type="EMBL" id="MBI5251071.1"/>
    </source>
</evidence>
<evidence type="ECO:0000256" key="5">
    <source>
        <dbReference type="ARBA" id="ARBA00022984"/>
    </source>
</evidence>
<dbReference type="PANTHER" id="PTHR36699">
    <property type="entry name" value="LD-TRANSPEPTIDASE"/>
    <property type="match status" value="1"/>
</dbReference>
<protein>
    <submittedName>
        <fullName evidence="9">L,D-transpeptidase</fullName>
    </submittedName>
</protein>
<sequence length="206" mass="23461">MRILTAREVLPQSRVVFWLVLIVVMTAIPAHAQQITAGKNGYRIVVQKTDQVLDLYRGDQLLKRYKVCLGMNPFGPKKVTGDSKTPEGDYFICYKTESSKFCRFLGISYPGSEDAMHAFEAGTISLDKRNHIMGSERNGATPPWNTMLGGWVGIHGYPTDKYEKRWAVLLYPKPHNWTDGCIAMWDFEIQELFRLVDVGTPVYIRP</sequence>
<dbReference type="PROSITE" id="PS52029">
    <property type="entry name" value="LD_TPASE"/>
    <property type="match status" value="1"/>
</dbReference>
<evidence type="ECO:0000256" key="7">
    <source>
        <dbReference type="PROSITE-ProRule" id="PRU01373"/>
    </source>
</evidence>
<dbReference type="PANTHER" id="PTHR36699:SF1">
    <property type="entry name" value="L,D-TRANSPEPTIDASE YAFK-RELATED"/>
    <property type="match status" value="1"/>
</dbReference>
<comment type="pathway">
    <text evidence="1 7">Cell wall biogenesis; peptidoglycan biosynthesis.</text>
</comment>
<keyword evidence="6 7" id="KW-0961">Cell wall biogenesis/degradation</keyword>
<dbReference type="InterPro" id="IPR038063">
    <property type="entry name" value="Transpep_catalytic_dom"/>
</dbReference>
<accession>A0A9D6Z7F8</accession>
<dbReference type="EMBL" id="JACRDE010000429">
    <property type="protein sequence ID" value="MBI5251071.1"/>
    <property type="molecule type" value="Genomic_DNA"/>
</dbReference>
<reference evidence="9" key="1">
    <citation type="submission" date="2020-07" db="EMBL/GenBank/DDBJ databases">
        <title>Huge and variable diversity of episymbiotic CPR bacteria and DPANN archaea in groundwater ecosystems.</title>
        <authorList>
            <person name="He C.Y."/>
            <person name="Keren R."/>
            <person name="Whittaker M."/>
            <person name="Farag I.F."/>
            <person name="Doudna J."/>
            <person name="Cate J.H.D."/>
            <person name="Banfield J.F."/>
        </authorList>
    </citation>
    <scope>NUCLEOTIDE SEQUENCE</scope>
    <source>
        <strain evidence="9">NC_groundwater_1664_Pr3_B-0.1um_52_9</strain>
    </source>
</reference>
<dbReference type="Pfam" id="PF03734">
    <property type="entry name" value="YkuD"/>
    <property type="match status" value="1"/>
</dbReference>
<dbReference type="GO" id="GO:0016740">
    <property type="term" value="F:transferase activity"/>
    <property type="evidence" value="ECO:0007669"/>
    <property type="project" value="UniProtKB-KW"/>
</dbReference>
<dbReference type="Proteomes" id="UP000807825">
    <property type="component" value="Unassembled WGS sequence"/>
</dbReference>
<gene>
    <name evidence="9" type="ORF">HY912_16405</name>
</gene>
<dbReference type="AlphaFoldDB" id="A0A9D6Z7F8"/>
<dbReference type="GO" id="GO:0004180">
    <property type="term" value="F:carboxypeptidase activity"/>
    <property type="evidence" value="ECO:0007669"/>
    <property type="project" value="UniProtKB-ARBA"/>
</dbReference>
<evidence type="ECO:0000256" key="4">
    <source>
        <dbReference type="ARBA" id="ARBA00022960"/>
    </source>
</evidence>
<organism evidence="9 10">
    <name type="scientific">Desulfomonile tiedjei</name>
    <dbReference type="NCBI Taxonomy" id="2358"/>
    <lineage>
        <taxon>Bacteria</taxon>
        <taxon>Pseudomonadati</taxon>
        <taxon>Thermodesulfobacteriota</taxon>
        <taxon>Desulfomonilia</taxon>
        <taxon>Desulfomonilales</taxon>
        <taxon>Desulfomonilaceae</taxon>
        <taxon>Desulfomonile</taxon>
    </lineage>
</organism>
<evidence type="ECO:0000256" key="3">
    <source>
        <dbReference type="ARBA" id="ARBA00022679"/>
    </source>
</evidence>
<name>A0A9D6Z7F8_9BACT</name>
<evidence type="ECO:0000313" key="10">
    <source>
        <dbReference type="Proteomes" id="UP000807825"/>
    </source>
</evidence>
<proteinExistence type="inferred from homology"/>
<dbReference type="GO" id="GO:0008360">
    <property type="term" value="P:regulation of cell shape"/>
    <property type="evidence" value="ECO:0007669"/>
    <property type="project" value="UniProtKB-UniRule"/>
</dbReference>